<feature type="signal peptide" evidence="4">
    <location>
        <begin position="1"/>
        <end position="32"/>
    </location>
</feature>
<dbReference type="GO" id="GO:0052689">
    <property type="term" value="F:carboxylic ester hydrolase activity"/>
    <property type="evidence" value="ECO:0007669"/>
    <property type="project" value="UniProtKB-KW"/>
</dbReference>
<evidence type="ECO:0000256" key="1">
    <source>
        <dbReference type="ARBA" id="ARBA00022487"/>
    </source>
</evidence>
<accession>A0A290QIZ1</accession>
<proteinExistence type="predicted"/>
<dbReference type="Proteomes" id="UP000217265">
    <property type="component" value="Chromosome"/>
</dbReference>
<reference evidence="6 7" key="1">
    <citation type="submission" date="2017-09" db="EMBL/GenBank/DDBJ databases">
        <title>Complete genome sequence of Verrucomicrobial strain HZ-65, isolated from freshwater.</title>
        <authorList>
            <person name="Choi A."/>
        </authorList>
    </citation>
    <scope>NUCLEOTIDE SEQUENCE [LARGE SCALE GENOMIC DNA]</scope>
    <source>
        <strain evidence="6 7">HZ-65</strain>
    </source>
</reference>
<organism evidence="6 7">
    <name type="scientific">Nibricoccus aquaticus</name>
    <dbReference type="NCBI Taxonomy" id="2576891"/>
    <lineage>
        <taxon>Bacteria</taxon>
        <taxon>Pseudomonadati</taxon>
        <taxon>Verrucomicrobiota</taxon>
        <taxon>Opitutia</taxon>
        <taxon>Opitutales</taxon>
        <taxon>Opitutaceae</taxon>
        <taxon>Nibricoccus</taxon>
    </lineage>
</organism>
<name>A0A290QIZ1_9BACT</name>
<protein>
    <recommendedName>
        <fullName evidence="5">4-O-methyl-glucuronoyl methylesterase-like domain-containing protein</fullName>
    </recommendedName>
</protein>
<evidence type="ECO:0000256" key="4">
    <source>
        <dbReference type="SAM" id="SignalP"/>
    </source>
</evidence>
<feature type="chain" id="PRO_5012471145" description="4-O-methyl-glucuronoyl methylesterase-like domain-containing protein" evidence="4">
    <location>
        <begin position="33"/>
        <end position="494"/>
    </location>
</feature>
<dbReference type="InterPro" id="IPR054579">
    <property type="entry name" value="GCE-like_dom"/>
</dbReference>
<keyword evidence="2 4" id="KW-0732">Signal</keyword>
<evidence type="ECO:0000256" key="2">
    <source>
        <dbReference type="ARBA" id="ARBA00022729"/>
    </source>
</evidence>
<sequence length="494" mass="52949">MRRSHRIPARCLPTILSILLILSSLRSPSLHAQPTAPDPTMIAGEPDPREIPVPSIKTNLAPLPGPDALPLQTALPDPLLKTDGTRITSSDAWQKHRTEIRRTLEYYAVGAIPPAPGNVKGRVISSRPVLDGFASYRLVHLTFGPGEKLSLNIGIFTPSAPADTSFPVVIFPGGTPPGASPLPALSRPPGQGKGVNALLPVEPSKPALAPTSATNTSVNTAAASSFSGGNPVAPKSSENADLEAFAKRIRPILARGYAYITFNNNDCAEDTTLRLPDGSWAFRTTRFYPAYPEYDWGILGGWAWGVSRIVDYVETDSALNASKVIVSGISRTGKSAMVAAAFDDRIALGAPVVTGGGGVGAYRFSGEGRGGKEGLDLMMKKYPNWFSPHLHPFRGQTDKLPFDQHWFLALIAPRPFIALEGTTDGVSVMNAVKQSTLAAQPVYALFNATDKLGINYAEHGHTITADDWTAMLDFADKHLLGKPVTRRFDQFPSE</sequence>
<dbReference type="InterPro" id="IPR029058">
    <property type="entry name" value="AB_hydrolase_fold"/>
</dbReference>
<dbReference type="RefSeq" id="WP_096055943.1">
    <property type="nucleotide sequence ID" value="NZ_CP023344.1"/>
</dbReference>
<dbReference type="Gene3D" id="3.40.50.1820">
    <property type="entry name" value="alpha/beta hydrolase"/>
    <property type="match status" value="1"/>
</dbReference>
<dbReference type="OrthoDB" id="9809261at2"/>
<dbReference type="EMBL" id="CP023344">
    <property type="protein sequence ID" value="ATC64311.1"/>
    <property type="molecule type" value="Genomic_DNA"/>
</dbReference>
<dbReference type="Pfam" id="PF22244">
    <property type="entry name" value="GCE_fung"/>
    <property type="match status" value="1"/>
</dbReference>
<evidence type="ECO:0000313" key="6">
    <source>
        <dbReference type="EMBL" id="ATC64311.1"/>
    </source>
</evidence>
<keyword evidence="1" id="KW-0719">Serine esterase</keyword>
<evidence type="ECO:0000259" key="5">
    <source>
        <dbReference type="Pfam" id="PF22244"/>
    </source>
</evidence>
<keyword evidence="3" id="KW-0378">Hydrolase</keyword>
<dbReference type="KEGG" id="vbh:CMV30_10290"/>
<evidence type="ECO:0000256" key="3">
    <source>
        <dbReference type="ARBA" id="ARBA00022801"/>
    </source>
</evidence>
<dbReference type="AlphaFoldDB" id="A0A290QIZ1"/>
<evidence type="ECO:0000313" key="7">
    <source>
        <dbReference type="Proteomes" id="UP000217265"/>
    </source>
</evidence>
<dbReference type="SUPFAM" id="SSF53474">
    <property type="entry name" value="alpha/beta-Hydrolases"/>
    <property type="match status" value="1"/>
</dbReference>
<gene>
    <name evidence="6" type="ORF">CMV30_10290</name>
</gene>
<feature type="domain" description="4-O-methyl-glucuronoyl methylesterase-like" evidence="5">
    <location>
        <begin position="253"/>
        <end position="444"/>
    </location>
</feature>
<keyword evidence="7" id="KW-1185">Reference proteome</keyword>